<accession>A0A6I2R022</accession>
<reference evidence="1 2" key="1">
    <citation type="journal article" date="2019" name="Nat. Med.">
        <title>A library of human gut bacterial isolates paired with longitudinal multiomics data enables mechanistic microbiome research.</title>
        <authorList>
            <person name="Poyet M."/>
            <person name="Groussin M."/>
            <person name="Gibbons S.M."/>
            <person name="Avila-Pacheco J."/>
            <person name="Jiang X."/>
            <person name="Kearney S.M."/>
            <person name="Perrotta A.R."/>
            <person name="Berdy B."/>
            <person name="Zhao S."/>
            <person name="Lieberman T.D."/>
            <person name="Swanson P.K."/>
            <person name="Smith M."/>
            <person name="Roesemann S."/>
            <person name="Alexander J.E."/>
            <person name="Rich S.A."/>
            <person name="Livny J."/>
            <person name="Vlamakis H."/>
            <person name="Clish C."/>
            <person name="Bullock K."/>
            <person name="Deik A."/>
            <person name="Scott J."/>
            <person name="Pierce K.A."/>
            <person name="Xavier R.J."/>
            <person name="Alm E.J."/>
        </authorList>
    </citation>
    <scope>NUCLEOTIDE SEQUENCE [LARGE SCALE GENOMIC DNA]</scope>
    <source>
        <strain evidence="1 2">BIOML-A2</strain>
    </source>
</reference>
<evidence type="ECO:0000313" key="1">
    <source>
        <dbReference type="EMBL" id="MSB19904.1"/>
    </source>
</evidence>
<evidence type="ECO:0000313" key="2">
    <source>
        <dbReference type="Proteomes" id="UP000434475"/>
    </source>
</evidence>
<dbReference type="EMBL" id="WKPR01000009">
    <property type="protein sequence ID" value="MSB19904.1"/>
    <property type="molecule type" value="Genomic_DNA"/>
</dbReference>
<dbReference type="AlphaFoldDB" id="A0A6I2R022"/>
<sequence>MPHLYGRVKVTVTGLAEDWEASLADLKTIHLDKVCEPYVEKFGVRGIRQVVLRRQNIP</sequence>
<proteinExistence type="predicted"/>
<dbReference type="RefSeq" id="WP_157954812.1">
    <property type="nucleotide sequence ID" value="NZ_JAQLWY010000062.1"/>
</dbReference>
<gene>
    <name evidence="1" type="ORF">GKE97_10260</name>
</gene>
<comment type="caution">
    <text evidence="1">The sequence shown here is derived from an EMBL/GenBank/DDBJ whole genome shotgun (WGS) entry which is preliminary data.</text>
</comment>
<protein>
    <submittedName>
        <fullName evidence="1">Uncharacterized protein</fullName>
    </submittedName>
</protein>
<organism evidence="1 2">
    <name type="scientific">Flavonifractor plautii</name>
    <name type="common">Fusobacterium plautii</name>
    <dbReference type="NCBI Taxonomy" id="292800"/>
    <lineage>
        <taxon>Bacteria</taxon>
        <taxon>Bacillati</taxon>
        <taxon>Bacillota</taxon>
        <taxon>Clostridia</taxon>
        <taxon>Eubacteriales</taxon>
        <taxon>Oscillospiraceae</taxon>
        <taxon>Flavonifractor</taxon>
    </lineage>
</organism>
<name>A0A6I2R022_FLAPL</name>
<dbReference type="Proteomes" id="UP000434475">
    <property type="component" value="Unassembled WGS sequence"/>
</dbReference>